<evidence type="ECO:0000313" key="3">
    <source>
        <dbReference type="EMBL" id="VFJ97774.1"/>
    </source>
</evidence>
<sequence length="194" mass="22149">MTTTPIRTTSKADAHRAIAVMVLAFSADPVIRWIYPEPHVYLGHFPDFVRKFAGKAFDRESAYHLDGFTGAALWRPPGVEPDSKEIVAFLQRTVPKTLQNDVFTLFEQASHYRPDKPYWHLSLIGVDANQQGRGLGSKLIEHALIPCNRKEEFAYMTQSNPNMIPFYERYGFQVLDTLRVGSSPPLFPMLRKPR</sequence>
<accession>A0A450UYX1</accession>
<dbReference type="CDD" id="cd04301">
    <property type="entry name" value="NAT_SF"/>
    <property type="match status" value="1"/>
</dbReference>
<dbReference type="AlphaFoldDB" id="A0A450UYX1"/>
<organism evidence="3">
    <name type="scientific">Candidatus Kentrum sp. LFY</name>
    <dbReference type="NCBI Taxonomy" id="2126342"/>
    <lineage>
        <taxon>Bacteria</taxon>
        <taxon>Pseudomonadati</taxon>
        <taxon>Pseudomonadota</taxon>
        <taxon>Gammaproteobacteria</taxon>
        <taxon>Candidatus Kentrum</taxon>
    </lineage>
</organism>
<dbReference type="EMBL" id="CAADFH010000073">
    <property type="protein sequence ID" value="VFJ97774.1"/>
    <property type="molecule type" value="Genomic_DNA"/>
</dbReference>
<dbReference type="InterPro" id="IPR052523">
    <property type="entry name" value="Trichothecene_AcTrans"/>
</dbReference>
<dbReference type="InterPro" id="IPR000182">
    <property type="entry name" value="GNAT_dom"/>
</dbReference>
<name>A0A450UYX1_9GAMM</name>
<evidence type="ECO:0000259" key="1">
    <source>
        <dbReference type="PROSITE" id="PS51186"/>
    </source>
</evidence>
<dbReference type="InterPro" id="IPR016181">
    <property type="entry name" value="Acyl_CoA_acyltransferase"/>
</dbReference>
<dbReference type="PANTHER" id="PTHR42791:SF1">
    <property type="entry name" value="N-ACETYLTRANSFERASE DOMAIN-CONTAINING PROTEIN"/>
    <property type="match status" value="1"/>
</dbReference>
<keyword evidence="3" id="KW-0808">Transferase</keyword>
<dbReference type="GO" id="GO:0016747">
    <property type="term" value="F:acyltransferase activity, transferring groups other than amino-acyl groups"/>
    <property type="evidence" value="ECO:0007669"/>
    <property type="project" value="InterPro"/>
</dbReference>
<dbReference type="SUPFAM" id="SSF55729">
    <property type="entry name" value="Acyl-CoA N-acyltransferases (Nat)"/>
    <property type="match status" value="1"/>
</dbReference>
<protein>
    <submittedName>
        <fullName evidence="3">Acetyltransferase (GNAT) domain-containing protein</fullName>
    </submittedName>
</protein>
<dbReference type="Pfam" id="PF13673">
    <property type="entry name" value="Acetyltransf_10"/>
    <property type="match status" value="1"/>
</dbReference>
<feature type="domain" description="N-acetyltransferase" evidence="1">
    <location>
        <begin position="4"/>
        <end position="194"/>
    </location>
</feature>
<evidence type="ECO:0000313" key="2">
    <source>
        <dbReference type="EMBL" id="VFJ90386.1"/>
    </source>
</evidence>
<gene>
    <name evidence="3" type="ORF">BECKLFY1418A_GA0070994_107318</name>
    <name evidence="2" type="ORF">BECKLFY1418B_GA0070995_101948</name>
</gene>
<reference evidence="3" key="1">
    <citation type="submission" date="2019-02" db="EMBL/GenBank/DDBJ databases">
        <authorList>
            <person name="Gruber-Vodicka R. H."/>
            <person name="Seah K. B. B."/>
        </authorList>
    </citation>
    <scope>NUCLEOTIDE SEQUENCE</scope>
    <source>
        <strain evidence="3">BECK_M6</strain>
        <strain evidence="2">BECK_M7</strain>
    </source>
</reference>
<proteinExistence type="predicted"/>
<dbReference type="PROSITE" id="PS51186">
    <property type="entry name" value="GNAT"/>
    <property type="match status" value="1"/>
</dbReference>
<dbReference type="PANTHER" id="PTHR42791">
    <property type="entry name" value="GNAT FAMILY ACETYLTRANSFERASE"/>
    <property type="match status" value="1"/>
</dbReference>
<dbReference type="EMBL" id="CAADFF010000019">
    <property type="protein sequence ID" value="VFJ90386.1"/>
    <property type="molecule type" value="Genomic_DNA"/>
</dbReference>
<dbReference type="Gene3D" id="3.40.630.30">
    <property type="match status" value="1"/>
</dbReference>